<accession>A0A2W5DQS5</accession>
<keyword evidence="3" id="KW-0732">Signal</keyword>
<comment type="caution">
    <text evidence="4">The sequence shown here is derived from an EMBL/GenBank/DDBJ whole genome shotgun (WGS) entry which is preliminary data.</text>
</comment>
<proteinExistence type="predicted"/>
<reference evidence="4 5" key="1">
    <citation type="submission" date="2017-08" db="EMBL/GenBank/DDBJ databases">
        <title>Infants hospitalized years apart are colonized by the same room-sourced microbial strains.</title>
        <authorList>
            <person name="Brooks B."/>
            <person name="Olm M.R."/>
            <person name="Firek B.A."/>
            <person name="Baker R."/>
            <person name="Thomas B.C."/>
            <person name="Morowitz M.J."/>
            <person name="Banfield J.F."/>
        </authorList>
    </citation>
    <scope>NUCLEOTIDE SEQUENCE [LARGE SCALE GENOMIC DNA]</scope>
    <source>
        <strain evidence="4">S2_012_000_R2_81</strain>
    </source>
</reference>
<name>A0A2W5DQS5_9BURK</name>
<protein>
    <recommendedName>
        <fullName evidence="6">Tetratricopeptide repeat protein</fullName>
    </recommendedName>
</protein>
<evidence type="ECO:0000256" key="2">
    <source>
        <dbReference type="ARBA" id="ARBA00022803"/>
    </source>
</evidence>
<organism evidence="4 5">
    <name type="scientific">Roseateles depolymerans</name>
    <dbReference type="NCBI Taxonomy" id="76731"/>
    <lineage>
        <taxon>Bacteria</taxon>
        <taxon>Pseudomonadati</taxon>
        <taxon>Pseudomonadota</taxon>
        <taxon>Betaproteobacteria</taxon>
        <taxon>Burkholderiales</taxon>
        <taxon>Sphaerotilaceae</taxon>
        <taxon>Roseateles</taxon>
    </lineage>
</organism>
<dbReference type="AlphaFoldDB" id="A0A2W5DQS5"/>
<dbReference type="Gene3D" id="1.25.40.10">
    <property type="entry name" value="Tetratricopeptide repeat domain"/>
    <property type="match status" value="3"/>
</dbReference>
<dbReference type="InterPro" id="IPR011990">
    <property type="entry name" value="TPR-like_helical_dom_sf"/>
</dbReference>
<dbReference type="PANTHER" id="PTHR45586:SF16">
    <property type="entry name" value="DOMAIN PROTEIN, PUTATIVE-RELATED"/>
    <property type="match status" value="1"/>
</dbReference>
<evidence type="ECO:0008006" key="6">
    <source>
        <dbReference type="Google" id="ProtNLM"/>
    </source>
</evidence>
<dbReference type="InterPro" id="IPR051012">
    <property type="entry name" value="CellSynth/LPSAsmb/PSIAsmb"/>
</dbReference>
<feature type="chain" id="PRO_5015878669" description="Tetratricopeptide repeat protein" evidence="3">
    <location>
        <begin position="23"/>
        <end position="584"/>
    </location>
</feature>
<keyword evidence="1" id="KW-0677">Repeat</keyword>
<sequence length="584" mass="63915">MPVPVRRAISAAALLIGLQAQAQEAAVPAAAPEAASAPLANSAMDAPLFYQLLIGELELQSGQAGVAFQVLLDAARRTGDEALFKRVVNIALQARAGDQALMAARAWSQTDPLSIDAQQTTLQLLALLNKPEEAVEPLRALLKLTPEPQRVGVLVSLPRLFQRSPQPRQVLSAFESTLRAQTGKLKGAALYTEARLSQQAGDTARALAATQALAQELPDGDDAMQLAVDLLPTEPQAEALIQARLQQVPDQHALRQAYARALVRAQRTADAAREFRTLTEQTPSNPAPWLALGAIELEQRHTAAAETALHEALKRLDTPAAGTDEEIRARAEGRQQAWLMLSQAAEQRGDLKAAASALAKVDGDSLDLQFRRASLLARQGKLADARKLLQPAEDASKEDVRARLLAEAQLLREQRDFSASLEVLKRATELFKDDPDLIYEQAMMAEKVGQFDGMETLLRRVMELKPDYHHAYNALGYSLADRNQRLPEAKELIERALKLSPGEPFIVDSLGWVEYRLGNLSEATRLLRQAYGSRPDAEIAAHLGEVLWASGAQDEARRVWAEAAQRDSRNEALRETLDRLKVKP</sequence>
<dbReference type="Proteomes" id="UP000249633">
    <property type="component" value="Unassembled WGS sequence"/>
</dbReference>
<dbReference type="SUPFAM" id="SSF48452">
    <property type="entry name" value="TPR-like"/>
    <property type="match status" value="2"/>
</dbReference>
<dbReference type="PANTHER" id="PTHR45586">
    <property type="entry name" value="TPR REPEAT-CONTAINING PROTEIN PA4667"/>
    <property type="match status" value="1"/>
</dbReference>
<evidence type="ECO:0000313" key="4">
    <source>
        <dbReference type="EMBL" id="PZP32104.1"/>
    </source>
</evidence>
<evidence type="ECO:0000256" key="1">
    <source>
        <dbReference type="ARBA" id="ARBA00022737"/>
    </source>
</evidence>
<gene>
    <name evidence="4" type="ORF">DI603_11665</name>
</gene>
<keyword evidence="2" id="KW-0802">TPR repeat</keyword>
<evidence type="ECO:0000313" key="5">
    <source>
        <dbReference type="Proteomes" id="UP000249633"/>
    </source>
</evidence>
<dbReference type="EMBL" id="QFOD01000009">
    <property type="protein sequence ID" value="PZP32104.1"/>
    <property type="molecule type" value="Genomic_DNA"/>
</dbReference>
<dbReference type="InterPro" id="IPR019734">
    <property type="entry name" value="TPR_rpt"/>
</dbReference>
<feature type="signal peptide" evidence="3">
    <location>
        <begin position="1"/>
        <end position="22"/>
    </location>
</feature>
<dbReference type="Pfam" id="PF13432">
    <property type="entry name" value="TPR_16"/>
    <property type="match status" value="4"/>
</dbReference>
<evidence type="ECO:0000256" key="3">
    <source>
        <dbReference type="SAM" id="SignalP"/>
    </source>
</evidence>
<dbReference type="SMART" id="SM00028">
    <property type="entry name" value="TPR"/>
    <property type="match status" value="6"/>
</dbReference>